<keyword evidence="13" id="KW-0961">Cell wall biogenesis/degradation</keyword>
<evidence type="ECO:0000256" key="7">
    <source>
        <dbReference type="ARBA" id="ARBA00022692"/>
    </source>
</evidence>
<dbReference type="GO" id="GO:0032153">
    <property type="term" value="C:cell division site"/>
    <property type="evidence" value="ECO:0007669"/>
    <property type="project" value="TreeGrafter"/>
</dbReference>
<evidence type="ECO:0000313" key="23">
    <source>
        <dbReference type="Proteomes" id="UP000823638"/>
    </source>
</evidence>
<feature type="transmembrane region" description="Helical" evidence="21">
    <location>
        <begin position="122"/>
        <end position="139"/>
    </location>
</feature>
<dbReference type="InterPro" id="IPR001182">
    <property type="entry name" value="FtsW/RodA"/>
</dbReference>
<evidence type="ECO:0000256" key="20">
    <source>
        <dbReference type="ARBA" id="ARBA00049902"/>
    </source>
</evidence>
<dbReference type="GO" id="GO:0071555">
    <property type="term" value="P:cell wall organization"/>
    <property type="evidence" value="ECO:0007669"/>
    <property type="project" value="UniProtKB-KW"/>
</dbReference>
<dbReference type="AlphaFoldDB" id="A0A9D9N259"/>
<dbReference type="EC" id="2.4.99.28" evidence="19"/>
<dbReference type="PANTHER" id="PTHR30474">
    <property type="entry name" value="CELL CYCLE PROTEIN"/>
    <property type="match status" value="1"/>
</dbReference>
<evidence type="ECO:0000256" key="8">
    <source>
        <dbReference type="ARBA" id="ARBA00022960"/>
    </source>
</evidence>
<evidence type="ECO:0000313" key="22">
    <source>
        <dbReference type="EMBL" id="MBO8457607.1"/>
    </source>
</evidence>
<proteinExistence type="inferred from homology"/>
<evidence type="ECO:0000256" key="5">
    <source>
        <dbReference type="ARBA" id="ARBA00022676"/>
    </source>
</evidence>
<keyword evidence="5" id="KW-0328">Glycosyltransferase</keyword>
<keyword evidence="11 21" id="KW-0472">Membrane</keyword>
<evidence type="ECO:0000256" key="17">
    <source>
        <dbReference type="ARBA" id="ARBA00041185"/>
    </source>
</evidence>
<dbReference type="GO" id="GO:0051301">
    <property type="term" value="P:cell division"/>
    <property type="evidence" value="ECO:0007669"/>
    <property type="project" value="UniProtKB-KW"/>
</dbReference>
<organism evidence="22 23">
    <name type="scientific">Candidatus Gallitreponema excrementavium</name>
    <dbReference type="NCBI Taxonomy" id="2840840"/>
    <lineage>
        <taxon>Bacteria</taxon>
        <taxon>Pseudomonadati</taxon>
        <taxon>Spirochaetota</taxon>
        <taxon>Spirochaetia</taxon>
        <taxon>Spirochaetales</taxon>
        <taxon>Candidatus Gallitreponema</taxon>
    </lineage>
</organism>
<dbReference type="InterPro" id="IPR013437">
    <property type="entry name" value="FtsW"/>
</dbReference>
<keyword evidence="12" id="KW-0131">Cell cycle</keyword>
<keyword evidence="7 21" id="KW-0812">Transmembrane</keyword>
<name>A0A9D9N259_9SPIR</name>
<feature type="transmembrane region" description="Helical" evidence="21">
    <location>
        <begin position="281"/>
        <end position="298"/>
    </location>
</feature>
<protein>
    <recommendedName>
        <fullName evidence="17">Probable peptidoglycan glycosyltransferase FtsW</fullName>
        <ecNumber evidence="19">2.4.99.28</ecNumber>
    </recommendedName>
    <alternativeName>
        <fullName evidence="18">Cell division protein FtsW</fullName>
    </alternativeName>
    <alternativeName>
        <fullName evidence="15">Cell wall polymerase</fullName>
    </alternativeName>
    <alternativeName>
        <fullName evidence="14">Peptidoglycan polymerase</fullName>
    </alternativeName>
</protein>
<comment type="pathway">
    <text evidence="2">Cell wall biogenesis; peptidoglycan biosynthesis.</text>
</comment>
<evidence type="ECO:0000256" key="12">
    <source>
        <dbReference type="ARBA" id="ARBA00023306"/>
    </source>
</evidence>
<keyword evidence="6" id="KW-0808">Transferase</keyword>
<evidence type="ECO:0000256" key="15">
    <source>
        <dbReference type="ARBA" id="ARBA00033270"/>
    </source>
</evidence>
<feature type="transmembrane region" description="Helical" evidence="21">
    <location>
        <begin position="83"/>
        <end position="102"/>
    </location>
</feature>
<dbReference type="Proteomes" id="UP000823638">
    <property type="component" value="Unassembled WGS sequence"/>
</dbReference>
<evidence type="ECO:0000256" key="3">
    <source>
        <dbReference type="ARBA" id="ARBA00022475"/>
    </source>
</evidence>
<evidence type="ECO:0000256" key="1">
    <source>
        <dbReference type="ARBA" id="ARBA00004651"/>
    </source>
</evidence>
<keyword evidence="10 21" id="KW-1133">Transmembrane helix</keyword>
<feature type="transmembrane region" description="Helical" evidence="21">
    <location>
        <begin position="196"/>
        <end position="213"/>
    </location>
</feature>
<dbReference type="GO" id="GO:0005886">
    <property type="term" value="C:plasma membrane"/>
    <property type="evidence" value="ECO:0007669"/>
    <property type="project" value="UniProtKB-SubCell"/>
</dbReference>
<keyword evidence="9" id="KW-0573">Peptidoglycan synthesis</keyword>
<dbReference type="GO" id="GO:0008360">
    <property type="term" value="P:regulation of cell shape"/>
    <property type="evidence" value="ECO:0007669"/>
    <property type="project" value="UniProtKB-KW"/>
</dbReference>
<dbReference type="PANTHER" id="PTHR30474:SF2">
    <property type="entry name" value="PEPTIDOGLYCAN GLYCOSYLTRANSFERASE FTSW-RELATED"/>
    <property type="match status" value="1"/>
</dbReference>
<feature type="transmembrane region" description="Helical" evidence="21">
    <location>
        <begin position="347"/>
        <end position="368"/>
    </location>
</feature>
<evidence type="ECO:0000256" key="13">
    <source>
        <dbReference type="ARBA" id="ARBA00023316"/>
    </source>
</evidence>
<feature type="transmembrane region" description="Helical" evidence="21">
    <location>
        <begin position="151"/>
        <end position="168"/>
    </location>
</feature>
<dbReference type="Pfam" id="PF01098">
    <property type="entry name" value="FTSW_RODA_SPOVE"/>
    <property type="match status" value="1"/>
</dbReference>
<evidence type="ECO:0000256" key="2">
    <source>
        <dbReference type="ARBA" id="ARBA00004752"/>
    </source>
</evidence>
<dbReference type="EMBL" id="JADIMM010000070">
    <property type="protein sequence ID" value="MBO8457607.1"/>
    <property type="molecule type" value="Genomic_DNA"/>
</dbReference>
<evidence type="ECO:0000256" key="18">
    <source>
        <dbReference type="ARBA" id="ARBA00041418"/>
    </source>
</evidence>
<feature type="transmembrane region" description="Helical" evidence="21">
    <location>
        <begin position="18"/>
        <end position="38"/>
    </location>
</feature>
<evidence type="ECO:0000256" key="21">
    <source>
        <dbReference type="SAM" id="Phobius"/>
    </source>
</evidence>
<comment type="catalytic activity">
    <reaction evidence="20">
        <text>[GlcNAc-(1-&gt;4)-Mur2Ac(oyl-L-Ala-gamma-D-Glu-L-Lys-D-Ala-D-Ala)](n)-di-trans,octa-cis-undecaprenyl diphosphate + beta-D-GlcNAc-(1-&gt;4)-Mur2Ac(oyl-L-Ala-gamma-D-Glu-L-Lys-D-Ala-D-Ala)-di-trans,octa-cis-undecaprenyl diphosphate = [GlcNAc-(1-&gt;4)-Mur2Ac(oyl-L-Ala-gamma-D-Glu-L-Lys-D-Ala-D-Ala)](n+1)-di-trans,octa-cis-undecaprenyl diphosphate + di-trans,octa-cis-undecaprenyl diphosphate + H(+)</text>
        <dbReference type="Rhea" id="RHEA:23708"/>
        <dbReference type="Rhea" id="RHEA-COMP:9602"/>
        <dbReference type="Rhea" id="RHEA-COMP:9603"/>
        <dbReference type="ChEBI" id="CHEBI:15378"/>
        <dbReference type="ChEBI" id="CHEBI:58405"/>
        <dbReference type="ChEBI" id="CHEBI:60033"/>
        <dbReference type="ChEBI" id="CHEBI:78435"/>
        <dbReference type="EC" id="2.4.99.28"/>
    </reaction>
</comment>
<reference evidence="22" key="2">
    <citation type="journal article" date="2021" name="PeerJ">
        <title>Extensive microbial diversity within the chicken gut microbiome revealed by metagenomics and culture.</title>
        <authorList>
            <person name="Gilroy R."/>
            <person name="Ravi A."/>
            <person name="Getino M."/>
            <person name="Pursley I."/>
            <person name="Horton D.L."/>
            <person name="Alikhan N.F."/>
            <person name="Baker D."/>
            <person name="Gharbi K."/>
            <person name="Hall N."/>
            <person name="Watson M."/>
            <person name="Adriaenssens E.M."/>
            <person name="Foster-Nyarko E."/>
            <person name="Jarju S."/>
            <person name="Secka A."/>
            <person name="Antonio M."/>
            <person name="Oren A."/>
            <person name="Chaudhuri R.R."/>
            <person name="La Ragione R."/>
            <person name="Hildebrand F."/>
            <person name="Pallen M.J."/>
        </authorList>
    </citation>
    <scope>NUCLEOTIDE SEQUENCE</scope>
    <source>
        <strain evidence="22">10532</strain>
    </source>
</reference>
<evidence type="ECO:0000256" key="6">
    <source>
        <dbReference type="ARBA" id="ARBA00022679"/>
    </source>
</evidence>
<dbReference type="GO" id="GO:0009252">
    <property type="term" value="P:peptidoglycan biosynthetic process"/>
    <property type="evidence" value="ECO:0007669"/>
    <property type="project" value="UniProtKB-KW"/>
</dbReference>
<dbReference type="GO" id="GO:0008955">
    <property type="term" value="F:peptidoglycan glycosyltransferase activity"/>
    <property type="evidence" value="ECO:0007669"/>
    <property type="project" value="UniProtKB-EC"/>
</dbReference>
<feature type="transmembrane region" description="Helical" evidence="21">
    <location>
        <begin position="58"/>
        <end position="76"/>
    </location>
</feature>
<comment type="similarity">
    <text evidence="16">Belongs to the SEDS family. FtsW subfamily.</text>
</comment>
<feature type="transmembrane region" description="Helical" evidence="21">
    <location>
        <begin position="174"/>
        <end position="191"/>
    </location>
</feature>
<evidence type="ECO:0000256" key="11">
    <source>
        <dbReference type="ARBA" id="ARBA00023136"/>
    </source>
</evidence>
<gene>
    <name evidence="22" type="primary">ftsW</name>
    <name evidence="22" type="ORF">IAA81_05185</name>
</gene>
<keyword evidence="8" id="KW-0133">Cell shape</keyword>
<comment type="subcellular location">
    <subcellularLocation>
        <location evidence="1">Cell membrane</location>
        <topology evidence="1">Multi-pass membrane protein</topology>
    </subcellularLocation>
</comment>
<feature type="transmembrane region" description="Helical" evidence="21">
    <location>
        <begin position="310"/>
        <end position="335"/>
    </location>
</feature>
<evidence type="ECO:0000256" key="10">
    <source>
        <dbReference type="ARBA" id="ARBA00022989"/>
    </source>
</evidence>
<evidence type="ECO:0000256" key="9">
    <source>
        <dbReference type="ARBA" id="ARBA00022984"/>
    </source>
</evidence>
<dbReference type="NCBIfam" id="TIGR02614">
    <property type="entry name" value="ftsW"/>
    <property type="match status" value="1"/>
</dbReference>
<keyword evidence="4" id="KW-0132">Cell division</keyword>
<dbReference type="GO" id="GO:0015648">
    <property type="term" value="F:lipid-linked peptidoglycan transporter activity"/>
    <property type="evidence" value="ECO:0007669"/>
    <property type="project" value="TreeGrafter"/>
</dbReference>
<evidence type="ECO:0000256" key="14">
    <source>
        <dbReference type="ARBA" id="ARBA00032370"/>
    </source>
</evidence>
<reference evidence="22" key="1">
    <citation type="submission" date="2020-10" db="EMBL/GenBank/DDBJ databases">
        <authorList>
            <person name="Gilroy R."/>
        </authorList>
    </citation>
    <scope>NUCLEOTIDE SEQUENCE</scope>
    <source>
        <strain evidence="22">10532</strain>
    </source>
</reference>
<sequence length="379" mass="41885">MFREIELERVQRKSGIDVWFSIFMILFMGMGLVALYSASVGYGTSMFDDPLHFFKSQVIFMGLGFVAMFVSMNISLDWLRSKVFVLSVVCLVLCLMVFLPFVGKEINGASRWIGFGPVQFQPSELLKILFPLFISNLVDKRKNELNVPGRVFYPALIFSGVFCFVVVLQNDFSTAAFLFVLALLMLLMSGIPLRYFIALTAVIVPLGFIVVFSKEHRVYRLLSFFIPDYDVSGASYQVMASLKAIGSGGFWGKGLGLGVKKLSSIPMVQSDFVFSAWAEETGFLGVTSFFIILALFAWRGYKISLGSGSLFSSMFSFGCVSAIVLQSLMNLGVVVQALPVTGITLPFFSAGGSSYVVTMIMCGIILNISRNKIKETVNE</sequence>
<keyword evidence="3" id="KW-1003">Cell membrane</keyword>
<evidence type="ECO:0000256" key="16">
    <source>
        <dbReference type="ARBA" id="ARBA00038053"/>
    </source>
</evidence>
<accession>A0A9D9N259</accession>
<evidence type="ECO:0000256" key="19">
    <source>
        <dbReference type="ARBA" id="ARBA00044770"/>
    </source>
</evidence>
<comment type="caution">
    <text evidence="22">The sequence shown here is derived from an EMBL/GenBank/DDBJ whole genome shotgun (WGS) entry which is preliminary data.</text>
</comment>
<evidence type="ECO:0000256" key="4">
    <source>
        <dbReference type="ARBA" id="ARBA00022618"/>
    </source>
</evidence>